<dbReference type="GO" id="GO:0005743">
    <property type="term" value="C:mitochondrial inner membrane"/>
    <property type="evidence" value="ECO:0007669"/>
    <property type="project" value="UniProtKB-SubCell"/>
</dbReference>
<accession>A0AAJ7XJI5</accession>
<evidence type="ECO:0000256" key="4">
    <source>
        <dbReference type="ARBA" id="ARBA00022692"/>
    </source>
</evidence>
<dbReference type="Pfam" id="PF05392">
    <property type="entry name" value="COX7B"/>
    <property type="match status" value="1"/>
</dbReference>
<dbReference type="RefSeq" id="XP_032836766.1">
    <property type="nucleotide sequence ID" value="XM_032980875.1"/>
</dbReference>
<evidence type="ECO:0000256" key="9">
    <source>
        <dbReference type="ARBA" id="ARBA00023136"/>
    </source>
</evidence>
<evidence type="ECO:0000313" key="14">
    <source>
        <dbReference type="RefSeq" id="XP_032836766.1"/>
    </source>
</evidence>
<comment type="subcellular location">
    <subcellularLocation>
        <location evidence="1">Mitochondrion inner membrane</location>
        <topology evidence="1">Single-pass membrane protein</topology>
    </subcellularLocation>
</comment>
<evidence type="ECO:0000256" key="8">
    <source>
        <dbReference type="ARBA" id="ARBA00023128"/>
    </source>
</evidence>
<dbReference type="PANTHER" id="PTHR16716">
    <property type="entry name" value="CYTOCHROME C OXIDASE SUBUNIT 7B, MITOCHONDRIAL"/>
    <property type="match status" value="1"/>
</dbReference>
<keyword evidence="8" id="KW-0496">Mitochondrion</keyword>
<dbReference type="SUPFAM" id="SSF81423">
    <property type="entry name" value="Mitochondrial cytochrome c oxidase subunit VIIb"/>
    <property type="match status" value="1"/>
</dbReference>
<keyword evidence="4 12" id="KW-0812">Transmembrane</keyword>
<keyword evidence="7 12" id="KW-1133">Transmembrane helix</keyword>
<evidence type="ECO:0000313" key="13">
    <source>
        <dbReference type="Proteomes" id="UP001318040"/>
    </source>
</evidence>
<evidence type="ECO:0000256" key="3">
    <source>
        <dbReference type="ARBA" id="ARBA00007351"/>
    </source>
</evidence>
<reference evidence="14" key="1">
    <citation type="submission" date="2025-08" db="UniProtKB">
        <authorList>
            <consortium name="RefSeq"/>
        </authorList>
    </citation>
    <scope>IDENTIFICATION</scope>
    <source>
        <tissue evidence="14">Sperm</tissue>
    </source>
</reference>
<comment type="similarity">
    <text evidence="3">Belongs to the cytochrome c oxidase VIIb family.</text>
</comment>
<sequence>MLRLTRSALAISGRASATLHVARQCHQGTGVQGANFHKKYGFLLLGSGAAFCSAVWFYACTQTGISWNLSPIGKVTPKEWRQ</sequence>
<evidence type="ECO:0000256" key="12">
    <source>
        <dbReference type="SAM" id="Phobius"/>
    </source>
</evidence>
<gene>
    <name evidence="14" type="primary">LOC116958322</name>
</gene>
<evidence type="ECO:0000256" key="11">
    <source>
        <dbReference type="ARBA" id="ARBA00041642"/>
    </source>
</evidence>
<name>A0AAJ7XJI5_PETMA</name>
<dbReference type="Gene3D" id="4.10.51.10">
    <property type="entry name" value="Cytochrome C Oxidase, chain K"/>
    <property type="match status" value="1"/>
</dbReference>
<dbReference type="InterPro" id="IPR023272">
    <property type="entry name" value="Cyt_c_oxidase_suVIIB_dom_sf"/>
</dbReference>
<dbReference type="GeneID" id="116958322"/>
<evidence type="ECO:0000256" key="1">
    <source>
        <dbReference type="ARBA" id="ARBA00004434"/>
    </source>
</evidence>
<protein>
    <recommendedName>
        <fullName evidence="10">Cytochrome c oxidase subunit 7B, mitochondrial</fullName>
    </recommendedName>
    <alternativeName>
        <fullName evidence="11">Cytochrome c oxidase polypeptide VIIb</fullName>
    </alternativeName>
</protein>
<evidence type="ECO:0000256" key="10">
    <source>
        <dbReference type="ARBA" id="ARBA00040623"/>
    </source>
</evidence>
<comment type="pathway">
    <text evidence="2">Energy metabolism; oxidative phosphorylation.</text>
</comment>
<keyword evidence="5" id="KW-0999">Mitochondrion inner membrane</keyword>
<evidence type="ECO:0000256" key="2">
    <source>
        <dbReference type="ARBA" id="ARBA00004673"/>
    </source>
</evidence>
<dbReference type="PANTHER" id="PTHR16716:SF0">
    <property type="entry name" value="CYTOCHROME C OXIDASE SUBUNIT 7B, MITOCHONDRIAL"/>
    <property type="match status" value="1"/>
</dbReference>
<dbReference type="Proteomes" id="UP001318040">
    <property type="component" value="Chromosome 76"/>
</dbReference>
<keyword evidence="6" id="KW-0809">Transit peptide</keyword>
<feature type="transmembrane region" description="Helical" evidence="12">
    <location>
        <begin position="40"/>
        <end position="59"/>
    </location>
</feature>
<evidence type="ECO:0000256" key="6">
    <source>
        <dbReference type="ARBA" id="ARBA00022946"/>
    </source>
</evidence>
<dbReference type="AlphaFoldDB" id="A0AAJ7XJI5"/>
<dbReference type="KEGG" id="pmrn:116958322"/>
<proteinExistence type="inferred from homology"/>
<organism evidence="13 14">
    <name type="scientific">Petromyzon marinus</name>
    <name type="common">Sea lamprey</name>
    <dbReference type="NCBI Taxonomy" id="7757"/>
    <lineage>
        <taxon>Eukaryota</taxon>
        <taxon>Metazoa</taxon>
        <taxon>Chordata</taxon>
        <taxon>Craniata</taxon>
        <taxon>Vertebrata</taxon>
        <taxon>Cyclostomata</taxon>
        <taxon>Hyperoartia</taxon>
        <taxon>Petromyzontiformes</taxon>
        <taxon>Petromyzontidae</taxon>
        <taxon>Petromyzon</taxon>
    </lineage>
</organism>
<keyword evidence="9 12" id="KW-0472">Membrane</keyword>
<evidence type="ECO:0000256" key="5">
    <source>
        <dbReference type="ARBA" id="ARBA00022792"/>
    </source>
</evidence>
<dbReference type="GO" id="GO:0006123">
    <property type="term" value="P:mitochondrial electron transport, cytochrome c to oxygen"/>
    <property type="evidence" value="ECO:0007669"/>
    <property type="project" value="InterPro"/>
</dbReference>
<keyword evidence="13" id="KW-1185">Reference proteome</keyword>
<dbReference type="InterPro" id="IPR008433">
    <property type="entry name" value="Cyt_c_oxidase_suVIIB"/>
</dbReference>
<evidence type="ECO:0000256" key="7">
    <source>
        <dbReference type="ARBA" id="ARBA00022989"/>
    </source>
</evidence>